<feature type="transmembrane region" description="Helical" evidence="1">
    <location>
        <begin position="71"/>
        <end position="94"/>
    </location>
</feature>
<keyword evidence="3" id="KW-1185">Reference proteome</keyword>
<proteinExistence type="predicted"/>
<keyword evidence="1" id="KW-0812">Transmembrane</keyword>
<accession>E6SQR1</accession>
<dbReference type="PATRIC" id="fig|693979.3.peg.2131"/>
<gene>
    <name evidence="2" type="ordered locus">Bache_2022</name>
</gene>
<reference key="1">
    <citation type="submission" date="2010-11" db="EMBL/GenBank/DDBJ databases">
        <title>The complete genome of Bacteroides helcogenes P 36-108.</title>
        <authorList>
            <consortium name="US DOE Joint Genome Institute (JGI-PGF)"/>
            <person name="Lucas S."/>
            <person name="Copeland A."/>
            <person name="Lapidus A."/>
            <person name="Bruce D."/>
            <person name="Goodwin L."/>
            <person name="Pitluck S."/>
            <person name="Kyrpides N."/>
            <person name="Mavromatis K."/>
            <person name="Ivanova N."/>
            <person name="Zeytun A."/>
            <person name="Brettin T."/>
            <person name="Detter J.C."/>
            <person name="Tapia R."/>
            <person name="Han C."/>
            <person name="Land M."/>
            <person name="Hauser L."/>
            <person name="Markowitz V."/>
            <person name="Cheng J.-F."/>
            <person name="Hugenholtz P."/>
            <person name="Woyke T."/>
            <person name="Wu D."/>
            <person name="Gronow S."/>
            <person name="Wellnitz S."/>
            <person name="Brambilla E."/>
            <person name="Klenk H.-P."/>
            <person name="Eisen J.A."/>
        </authorList>
    </citation>
    <scope>NUCLEOTIDE SEQUENCE</scope>
    <source>
        <strain>P 36-108</strain>
    </source>
</reference>
<dbReference type="RefSeq" id="WP_013547587.1">
    <property type="nucleotide sequence ID" value="NC_014933.1"/>
</dbReference>
<protein>
    <recommendedName>
        <fullName evidence="4">Molecular chaperone DnaJ</fullName>
    </recommendedName>
</protein>
<evidence type="ECO:0008006" key="4">
    <source>
        <dbReference type="Google" id="ProtNLM"/>
    </source>
</evidence>
<keyword evidence="1" id="KW-0472">Membrane</keyword>
<name>E6SQR1_BACT6</name>
<organism evidence="2 3">
    <name type="scientific">Bacteroides helcogenes (strain ATCC 35417 / DSM 20613 / JCM 6297 / CCUG 15421 / P 36-108)</name>
    <dbReference type="NCBI Taxonomy" id="693979"/>
    <lineage>
        <taxon>Bacteria</taxon>
        <taxon>Pseudomonadati</taxon>
        <taxon>Bacteroidota</taxon>
        <taxon>Bacteroidia</taxon>
        <taxon>Bacteroidales</taxon>
        <taxon>Bacteroidaceae</taxon>
        <taxon>Bacteroides</taxon>
    </lineage>
</organism>
<dbReference type="EMBL" id="CP002352">
    <property type="protein sequence ID" value="ADV43994.1"/>
    <property type="molecule type" value="Genomic_DNA"/>
</dbReference>
<dbReference type="STRING" id="693979.Bache_2022"/>
<evidence type="ECO:0000313" key="2">
    <source>
        <dbReference type="EMBL" id="ADV43994.1"/>
    </source>
</evidence>
<dbReference type="HOGENOM" id="CLU_180566_0_0_10"/>
<reference evidence="2 3" key="2">
    <citation type="journal article" date="2011" name="Stand. Genomic Sci.">
        <title>Complete genome sequence of Bacteroides helcogenes type strain (P 36-108).</title>
        <authorList>
            <person name="Pati A."/>
            <person name="Gronow S."/>
            <person name="Zeytun A."/>
            <person name="Lapidus A."/>
            <person name="Nolan M."/>
            <person name="Hammon N."/>
            <person name="Deshpande S."/>
            <person name="Cheng J.F."/>
            <person name="Tapia R."/>
            <person name="Han C."/>
            <person name="Goodwin L."/>
            <person name="Pitluck S."/>
            <person name="Liolios K."/>
            <person name="Pagani I."/>
            <person name="Ivanova N."/>
            <person name="Mavromatis K."/>
            <person name="Chen A."/>
            <person name="Palaniappan K."/>
            <person name="Land M."/>
            <person name="Hauser L."/>
            <person name="Chang Y.J."/>
            <person name="Jeffries C.D."/>
            <person name="Detter J.C."/>
            <person name="Brambilla E."/>
            <person name="Rohde M."/>
            <person name="Goker M."/>
            <person name="Woyke T."/>
            <person name="Bristow J."/>
            <person name="Eisen J.A."/>
            <person name="Markowitz V."/>
            <person name="Hugenholtz P."/>
            <person name="Kyrpides N.C."/>
            <person name="Klenk H.P."/>
            <person name="Lucas S."/>
        </authorList>
    </citation>
    <scope>NUCLEOTIDE SEQUENCE [LARGE SCALE GENOMIC DNA]</scope>
    <source>
        <strain evidence="3">ATCC 35417 / DSM 20613 / JCM 6297 / CCUG 15421 / P 36-108</strain>
    </source>
</reference>
<evidence type="ECO:0000256" key="1">
    <source>
        <dbReference type="SAM" id="Phobius"/>
    </source>
</evidence>
<dbReference type="KEGG" id="bhl:Bache_2022"/>
<feature type="transmembrane region" description="Helical" evidence="1">
    <location>
        <begin position="20"/>
        <end position="41"/>
    </location>
</feature>
<dbReference type="eggNOG" id="ENOG50318TB">
    <property type="taxonomic scope" value="Bacteria"/>
</dbReference>
<sequence length="98" mass="11205">MVKIVHSVPRNTSVTPFGKWLIWGALIVLLVTVSILVFSALSHDARDAACRCILCVFNHIPRDGEYVYNRYLPVISMAWVSLLVLLVCLVRYYVNKQR</sequence>
<dbReference type="OrthoDB" id="1049984at2"/>
<keyword evidence="1" id="KW-1133">Transmembrane helix</keyword>
<dbReference type="Proteomes" id="UP000008630">
    <property type="component" value="Chromosome"/>
</dbReference>
<evidence type="ECO:0000313" key="3">
    <source>
        <dbReference type="Proteomes" id="UP000008630"/>
    </source>
</evidence>
<dbReference type="AlphaFoldDB" id="E6SQR1"/>